<name>A0AAN6RPW9_9PEZI</name>
<comment type="caution">
    <text evidence="3">The sequence shown here is derived from an EMBL/GenBank/DDBJ whole genome shotgun (WGS) entry which is preliminary data.</text>
</comment>
<dbReference type="Proteomes" id="UP001303889">
    <property type="component" value="Unassembled WGS sequence"/>
</dbReference>
<dbReference type="PROSITE" id="PS50234">
    <property type="entry name" value="VWFA"/>
    <property type="match status" value="1"/>
</dbReference>
<dbReference type="CDD" id="cd00198">
    <property type="entry name" value="vWFA"/>
    <property type="match status" value="1"/>
</dbReference>
<evidence type="ECO:0000259" key="2">
    <source>
        <dbReference type="PROSITE" id="PS50234"/>
    </source>
</evidence>
<dbReference type="PANTHER" id="PTHR47763">
    <property type="entry name" value="ALPHA-PROTEIN KINASE VWKA"/>
    <property type="match status" value="1"/>
</dbReference>
<feature type="signal peptide" evidence="1">
    <location>
        <begin position="1"/>
        <end position="19"/>
    </location>
</feature>
<dbReference type="AlphaFoldDB" id="A0AAN6RPW9"/>
<dbReference type="EMBL" id="MU856061">
    <property type="protein sequence ID" value="KAK3897816.1"/>
    <property type="molecule type" value="Genomic_DNA"/>
</dbReference>
<dbReference type="PANTHER" id="PTHR47763:SF4">
    <property type="entry name" value="ALPHA-PROTEIN KINASE VWKA"/>
    <property type="match status" value="1"/>
</dbReference>
<proteinExistence type="predicted"/>
<feature type="domain" description="VWFA" evidence="2">
    <location>
        <begin position="55"/>
        <end position="233"/>
    </location>
</feature>
<dbReference type="InterPro" id="IPR002035">
    <property type="entry name" value="VWF_A"/>
</dbReference>
<evidence type="ECO:0000313" key="3">
    <source>
        <dbReference type="EMBL" id="KAK3897816.1"/>
    </source>
</evidence>
<organism evidence="3 4">
    <name type="scientific">Staphylotrichum tortipilum</name>
    <dbReference type="NCBI Taxonomy" id="2831512"/>
    <lineage>
        <taxon>Eukaryota</taxon>
        <taxon>Fungi</taxon>
        <taxon>Dikarya</taxon>
        <taxon>Ascomycota</taxon>
        <taxon>Pezizomycotina</taxon>
        <taxon>Sordariomycetes</taxon>
        <taxon>Sordariomycetidae</taxon>
        <taxon>Sordariales</taxon>
        <taxon>Chaetomiaceae</taxon>
        <taxon>Staphylotrichum</taxon>
    </lineage>
</organism>
<accession>A0AAN6RPW9</accession>
<dbReference type="Pfam" id="PF00092">
    <property type="entry name" value="VWA"/>
    <property type="match status" value="1"/>
</dbReference>
<dbReference type="Gene3D" id="3.40.50.410">
    <property type="entry name" value="von Willebrand factor, type A domain"/>
    <property type="match status" value="1"/>
</dbReference>
<keyword evidence="4" id="KW-1185">Reference proteome</keyword>
<dbReference type="InterPro" id="IPR052969">
    <property type="entry name" value="Thr-specific_kinase-like"/>
</dbReference>
<reference evidence="3" key="2">
    <citation type="submission" date="2023-05" db="EMBL/GenBank/DDBJ databases">
        <authorList>
            <consortium name="Lawrence Berkeley National Laboratory"/>
            <person name="Steindorff A."/>
            <person name="Hensen N."/>
            <person name="Bonometti L."/>
            <person name="Westerberg I."/>
            <person name="Brannstrom I.O."/>
            <person name="Guillou S."/>
            <person name="Cros-Aarteil S."/>
            <person name="Calhoun S."/>
            <person name="Haridas S."/>
            <person name="Kuo A."/>
            <person name="Mondo S."/>
            <person name="Pangilinan J."/>
            <person name="Riley R."/>
            <person name="Labutti K."/>
            <person name="Andreopoulos B."/>
            <person name="Lipzen A."/>
            <person name="Chen C."/>
            <person name="Yanf M."/>
            <person name="Daum C."/>
            <person name="Ng V."/>
            <person name="Clum A."/>
            <person name="Ohm R."/>
            <person name="Martin F."/>
            <person name="Silar P."/>
            <person name="Natvig D."/>
            <person name="Lalanne C."/>
            <person name="Gautier V."/>
            <person name="Ament-Velasquez S.L."/>
            <person name="Kruys A."/>
            <person name="Hutchinson M.I."/>
            <person name="Powell A.J."/>
            <person name="Barry K."/>
            <person name="Miller A.N."/>
            <person name="Grigoriev I.V."/>
            <person name="Debuchy R."/>
            <person name="Gladieux P."/>
            <person name="Thoren M.H."/>
            <person name="Johannesson H."/>
        </authorList>
    </citation>
    <scope>NUCLEOTIDE SEQUENCE</scope>
    <source>
        <strain evidence="3">CBS 103.79</strain>
    </source>
</reference>
<evidence type="ECO:0000313" key="4">
    <source>
        <dbReference type="Proteomes" id="UP001303889"/>
    </source>
</evidence>
<gene>
    <name evidence="3" type="ORF">C8A05DRAFT_38602</name>
</gene>
<keyword evidence="1" id="KW-0732">Signal</keyword>
<reference evidence="3" key="1">
    <citation type="journal article" date="2023" name="Mol. Phylogenet. Evol.">
        <title>Genome-scale phylogeny and comparative genomics of the fungal order Sordariales.</title>
        <authorList>
            <person name="Hensen N."/>
            <person name="Bonometti L."/>
            <person name="Westerberg I."/>
            <person name="Brannstrom I.O."/>
            <person name="Guillou S."/>
            <person name="Cros-Aarteil S."/>
            <person name="Calhoun S."/>
            <person name="Haridas S."/>
            <person name="Kuo A."/>
            <person name="Mondo S."/>
            <person name="Pangilinan J."/>
            <person name="Riley R."/>
            <person name="LaButti K."/>
            <person name="Andreopoulos B."/>
            <person name="Lipzen A."/>
            <person name="Chen C."/>
            <person name="Yan M."/>
            <person name="Daum C."/>
            <person name="Ng V."/>
            <person name="Clum A."/>
            <person name="Steindorff A."/>
            <person name="Ohm R.A."/>
            <person name="Martin F."/>
            <person name="Silar P."/>
            <person name="Natvig D.O."/>
            <person name="Lalanne C."/>
            <person name="Gautier V."/>
            <person name="Ament-Velasquez S.L."/>
            <person name="Kruys A."/>
            <person name="Hutchinson M.I."/>
            <person name="Powell A.J."/>
            <person name="Barry K."/>
            <person name="Miller A.N."/>
            <person name="Grigoriev I.V."/>
            <person name="Debuchy R."/>
            <person name="Gladieux P."/>
            <person name="Hiltunen Thoren M."/>
            <person name="Johannesson H."/>
        </authorList>
    </citation>
    <scope>NUCLEOTIDE SEQUENCE</scope>
    <source>
        <strain evidence="3">CBS 103.79</strain>
    </source>
</reference>
<feature type="chain" id="PRO_5042947027" description="VWFA domain-containing protein" evidence="1">
    <location>
        <begin position="20"/>
        <end position="423"/>
    </location>
</feature>
<sequence>MRFSITAAVLSALAGSALGNSPGVSPASVNQDANPNSSFNIEKVVNTPEIPPKPDIVLLVDVTGSMSGAIANVKANLVNVISTVKASQPEAEFAVASFGDINDPNPFQVRQDLTADPGALQAAVNTLSASGGGDFPEDWINALFKVSTGSVSFRPDSSRVVVLVGDAPSHDPSGGHTLADAITALKAQNIRVLAVNVGQLDFSHQATEVTTATGGSIVPSDANSVSDAILNGLKNLDVTVKPDVVSCDPGLTIAFAPTETTVPSGSATTFTETVNVTSDAAQGSTLHCSVRFLLNGVPGGDAFIQSVAIKVKDVTPPTAECKDGPNPAGTTNPDNNANFWTLTSHDNVDPSVKILVRDSASDAKFGPYEPGTNIKLVQAPGATPNVKAGSGAVKWQITVKGCAVLVVKDAAGNESTASCCARP</sequence>
<dbReference type="InterPro" id="IPR036465">
    <property type="entry name" value="vWFA_dom_sf"/>
</dbReference>
<dbReference type="SUPFAM" id="SSF53300">
    <property type="entry name" value="vWA-like"/>
    <property type="match status" value="1"/>
</dbReference>
<evidence type="ECO:0000256" key="1">
    <source>
        <dbReference type="SAM" id="SignalP"/>
    </source>
</evidence>
<dbReference type="SMART" id="SM00327">
    <property type="entry name" value="VWA"/>
    <property type="match status" value="1"/>
</dbReference>
<protein>
    <recommendedName>
        <fullName evidence="2">VWFA domain-containing protein</fullName>
    </recommendedName>
</protein>